<protein>
    <recommendedName>
        <fullName evidence="4">Outer membrane protein beta-barrel domain-containing protein</fullName>
    </recommendedName>
</protein>
<dbReference type="KEGG" id="psty:BFS30_11995"/>
<proteinExistence type="predicted"/>
<organism evidence="2 3">
    <name type="scientific">Pedobacter steynii</name>
    <dbReference type="NCBI Taxonomy" id="430522"/>
    <lineage>
        <taxon>Bacteria</taxon>
        <taxon>Pseudomonadati</taxon>
        <taxon>Bacteroidota</taxon>
        <taxon>Sphingobacteriia</taxon>
        <taxon>Sphingobacteriales</taxon>
        <taxon>Sphingobacteriaceae</taxon>
        <taxon>Pedobacter</taxon>
    </lineage>
</organism>
<name>A0A1D7QGP1_9SPHI</name>
<keyword evidence="1" id="KW-0732">Signal</keyword>
<dbReference type="EMBL" id="CP017141">
    <property type="protein sequence ID" value="AOM77830.1"/>
    <property type="molecule type" value="Genomic_DNA"/>
</dbReference>
<evidence type="ECO:0000313" key="3">
    <source>
        <dbReference type="Proteomes" id="UP000094313"/>
    </source>
</evidence>
<dbReference type="Proteomes" id="UP000094313">
    <property type="component" value="Chromosome"/>
</dbReference>
<feature type="signal peptide" evidence="1">
    <location>
        <begin position="1"/>
        <end position="22"/>
    </location>
</feature>
<reference evidence="2 3" key="1">
    <citation type="submission" date="2016-08" db="EMBL/GenBank/DDBJ databases">
        <authorList>
            <person name="Seilhamer J.J."/>
        </authorList>
    </citation>
    <scope>NUCLEOTIDE SEQUENCE [LARGE SCALE GENOMIC DNA]</scope>
    <source>
        <strain evidence="2 3">DX4</strain>
    </source>
</reference>
<evidence type="ECO:0000256" key="1">
    <source>
        <dbReference type="SAM" id="SignalP"/>
    </source>
</evidence>
<accession>A0A1D7QGP1</accession>
<gene>
    <name evidence="2" type="ORF">BFS30_11995</name>
</gene>
<sequence length="188" mass="21469">MKSNIILISMAFGLIFGSKTFAQETDDLVFEEYNNLYIQVEFGKNNDKINMLQGGITLEMEKNYYKIKVTSAVERKYKTKQYLGKVHPEISDFSLIMGRSFKLIRYQRFHFGTGLSFVTHVVKGNIQDSDTSPQDENFKQRYTVGLPVELRYSFNFNRNIALSCTGHVNANPIKSFTGLSAGIMLGLF</sequence>
<evidence type="ECO:0008006" key="4">
    <source>
        <dbReference type="Google" id="ProtNLM"/>
    </source>
</evidence>
<dbReference type="RefSeq" id="WP_069379518.1">
    <property type="nucleotide sequence ID" value="NZ_CP017141.1"/>
</dbReference>
<keyword evidence="3" id="KW-1185">Reference proteome</keyword>
<feature type="chain" id="PRO_5009098550" description="Outer membrane protein beta-barrel domain-containing protein" evidence="1">
    <location>
        <begin position="23"/>
        <end position="188"/>
    </location>
</feature>
<evidence type="ECO:0000313" key="2">
    <source>
        <dbReference type="EMBL" id="AOM77830.1"/>
    </source>
</evidence>
<dbReference type="OrthoDB" id="766269at2"/>
<dbReference type="AlphaFoldDB" id="A0A1D7QGP1"/>